<reference evidence="9" key="1">
    <citation type="journal article" date="2022" name="bioRxiv">
        <title>Genomics of Preaxostyla Flagellates Illuminates Evolutionary Transitions and the Path Towards Mitochondrial Loss.</title>
        <authorList>
            <person name="Novak L.V.F."/>
            <person name="Treitli S.C."/>
            <person name="Pyrih J."/>
            <person name="Halakuc P."/>
            <person name="Pipaliya S.V."/>
            <person name="Vacek V."/>
            <person name="Brzon O."/>
            <person name="Soukal P."/>
            <person name="Eme L."/>
            <person name="Dacks J.B."/>
            <person name="Karnkowska A."/>
            <person name="Elias M."/>
            <person name="Hampl V."/>
        </authorList>
    </citation>
    <scope>NUCLEOTIDE SEQUENCE</scope>
    <source>
        <strain evidence="9">RCP-MX</strain>
    </source>
</reference>
<evidence type="ECO:0000256" key="2">
    <source>
        <dbReference type="ARBA" id="ARBA00022676"/>
    </source>
</evidence>
<keyword evidence="5" id="KW-0256">Endoplasmic reticulum</keyword>
<keyword evidence="2" id="KW-0328">Glycosyltransferase</keyword>
<keyword evidence="6 8" id="KW-1133">Transmembrane helix</keyword>
<keyword evidence="4 8" id="KW-0812">Transmembrane</keyword>
<evidence type="ECO:0000256" key="4">
    <source>
        <dbReference type="ARBA" id="ARBA00022692"/>
    </source>
</evidence>
<evidence type="ECO:0000256" key="7">
    <source>
        <dbReference type="ARBA" id="ARBA00023136"/>
    </source>
</evidence>
<keyword evidence="10" id="KW-1185">Reference proteome</keyword>
<comment type="subcellular location">
    <subcellularLocation>
        <location evidence="1">Endoplasmic reticulum membrane</location>
        <topology evidence="1">Multi-pass membrane protein</topology>
    </subcellularLocation>
</comment>
<name>A0ABQ8U6N6_9EUKA</name>
<evidence type="ECO:0000313" key="9">
    <source>
        <dbReference type="EMBL" id="KAJ4452989.1"/>
    </source>
</evidence>
<dbReference type="InterPro" id="IPR005599">
    <property type="entry name" value="GPI_mannosylTrfase"/>
</dbReference>
<comment type="caution">
    <text evidence="9">The sequence shown here is derived from an EMBL/GenBank/DDBJ whole genome shotgun (WGS) entry which is preliminary data.</text>
</comment>
<evidence type="ECO:0000256" key="8">
    <source>
        <dbReference type="SAM" id="Phobius"/>
    </source>
</evidence>
<evidence type="ECO:0008006" key="11">
    <source>
        <dbReference type="Google" id="ProtNLM"/>
    </source>
</evidence>
<proteinExistence type="predicted"/>
<dbReference type="EMBL" id="JAPMOS010000336">
    <property type="protein sequence ID" value="KAJ4452989.1"/>
    <property type="molecule type" value="Genomic_DNA"/>
</dbReference>
<feature type="transmembrane region" description="Helical" evidence="8">
    <location>
        <begin position="64"/>
        <end position="88"/>
    </location>
</feature>
<evidence type="ECO:0000313" key="10">
    <source>
        <dbReference type="Proteomes" id="UP001141327"/>
    </source>
</evidence>
<dbReference type="Pfam" id="PF03901">
    <property type="entry name" value="Glyco_transf_22"/>
    <property type="match status" value="1"/>
</dbReference>
<feature type="transmembrane region" description="Helical" evidence="8">
    <location>
        <begin position="117"/>
        <end position="139"/>
    </location>
</feature>
<evidence type="ECO:0000256" key="1">
    <source>
        <dbReference type="ARBA" id="ARBA00004477"/>
    </source>
</evidence>
<accession>A0ABQ8U6N6</accession>
<organism evidence="9 10">
    <name type="scientific">Paratrimastix pyriformis</name>
    <dbReference type="NCBI Taxonomy" id="342808"/>
    <lineage>
        <taxon>Eukaryota</taxon>
        <taxon>Metamonada</taxon>
        <taxon>Preaxostyla</taxon>
        <taxon>Paratrimastigidae</taxon>
        <taxon>Paratrimastix</taxon>
    </lineage>
</organism>
<keyword evidence="7 8" id="KW-0472">Membrane</keyword>
<sequence length="293" mass="32632">MAYMLCRHWCRSPRGTLLTLSTAWVMLLMHMRPFSNTVESLLLALMLFVYFMRKSGSARSIGLGVVTAVAFFCRFTFAVFAMPVILFAGMEALAQGYLSSTQPDTPSSQRRMRGLKALVWCWGQALLAFLSVAVVIIVVDSAYFHTTEFRLDGHVLRGFREFNRVMQAPDLWPRLQHTTRCHLHATLFVMKDFGPHLVLDPVPTMPTPGEPSQSGIRHRVAEAAREARLALARFWSNGTVFRPRGPPSLRSKEIKAWIAFPPDQLSGSCSSSPGQHVFISLPAVVLGTPVGVN</sequence>
<evidence type="ECO:0000256" key="3">
    <source>
        <dbReference type="ARBA" id="ARBA00022679"/>
    </source>
</evidence>
<evidence type="ECO:0000256" key="5">
    <source>
        <dbReference type="ARBA" id="ARBA00022824"/>
    </source>
</evidence>
<dbReference type="Proteomes" id="UP001141327">
    <property type="component" value="Unassembled WGS sequence"/>
</dbReference>
<evidence type="ECO:0000256" key="6">
    <source>
        <dbReference type="ARBA" id="ARBA00022989"/>
    </source>
</evidence>
<protein>
    <recommendedName>
        <fullName evidence="11">Mannosyltransferase</fullName>
    </recommendedName>
</protein>
<keyword evidence="3" id="KW-0808">Transferase</keyword>
<gene>
    <name evidence="9" type="ORF">PAPYR_12673</name>
</gene>